<sequence length="57" mass="6155">MVRKQDKTQIPSQGKISNSDKNGEGSSRNTRRPDGSRALEDIIEKGKAIATSHLSGC</sequence>
<keyword evidence="3" id="KW-1185">Reference proteome</keyword>
<dbReference type="EMBL" id="KZ825644">
    <property type="protein sequence ID" value="PYI25478.1"/>
    <property type="molecule type" value="Genomic_DNA"/>
</dbReference>
<accession>A0A2V5HLX1</accession>
<name>A0A2V5HLX1_9EURO</name>
<evidence type="ECO:0000256" key="1">
    <source>
        <dbReference type="SAM" id="MobiDB-lite"/>
    </source>
</evidence>
<feature type="region of interest" description="Disordered" evidence="1">
    <location>
        <begin position="1"/>
        <end position="40"/>
    </location>
</feature>
<feature type="compositionally biased region" description="Polar residues" evidence="1">
    <location>
        <begin position="8"/>
        <end position="28"/>
    </location>
</feature>
<dbReference type="Proteomes" id="UP000248817">
    <property type="component" value="Unassembled WGS sequence"/>
</dbReference>
<evidence type="ECO:0000313" key="3">
    <source>
        <dbReference type="Proteomes" id="UP000248817"/>
    </source>
</evidence>
<gene>
    <name evidence="2" type="ORF">BP00DRAFT_431211</name>
</gene>
<proteinExistence type="predicted"/>
<organism evidence="2 3">
    <name type="scientific">Aspergillus indologenus CBS 114.80</name>
    <dbReference type="NCBI Taxonomy" id="1450541"/>
    <lineage>
        <taxon>Eukaryota</taxon>
        <taxon>Fungi</taxon>
        <taxon>Dikarya</taxon>
        <taxon>Ascomycota</taxon>
        <taxon>Pezizomycotina</taxon>
        <taxon>Eurotiomycetes</taxon>
        <taxon>Eurotiomycetidae</taxon>
        <taxon>Eurotiales</taxon>
        <taxon>Aspergillaceae</taxon>
        <taxon>Aspergillus</taxon>
        <taxon>Aspergillus subgen. Circumdati</taxon>
    </lineage>
</organism>
<dbReference type="AlphaFoldDB" id="A0A2V5HLX1"/>
<protein>
    <submittedName>
        <fullName evidence="2">Uncharacterized protein</fullName>
    </submittedName>
</protein>
<reference evidence="2 3" key="1">
    <citation type="submission" date="2018-02" db="EMBL/GenBank/DDBJ databases">
        <title>The genomes of Aspergillus section Nigri reveals drivers in fungal speciation.</title>
        <authorList>
            <consortium name="DOE Joint Genome Institute"/>
            <person name="Vesth T.C."/>
            <person name="Nybo J."/>
            <person name="Theobald S."/>
            <person name="Brandl J."/>
            <person name="Frisvad J.C."/>
            <person name="Nielsen K.F."/>
            <person name="Lyhne E.K."/>
            <person name="Kogle M.E."/>
            <person name="Kuo A."/>
            <person name="Riley R."/>
            <person name="Clum A."/>
            <person name="Nolan M."/>
            <person name="Lipzen A."/>
            <person name="Salamov A."/>
            <person name="Henrissat B."/>
            <person name="Wiebenga A."/>
            <person name="De vries R.P."/>
            <person name="Grigoriev I.V."/>
            <person name="Mortensen U.H."/>
            <person name="Andersen M.R."/>
            <person name="Baker S.E."/>
        </authorList>
    </citation>
    <scope>NUCLEOTIDE SEQUENCE [LARGE SCALE GENOMIC DNA]</scope>
    <source>
        <strain evidence="2 3">CBS 114.80</strain>
    </source>
</reference>
<evidence type="ECO:0000313" key="2">
    <source>
        <dbReference type="EMBL" id="PYI25478.1"/>
    </source>
</evidence>
<feature type="compositionally biased region" description="Basic and acidic residues" evidence="1">
    <location>
        <begin position="31"/>
        <end position="40"/>
    </location>
</feature>